<organism evidence="12 13">
    <name type="scientific">Brachybacterium tyrofermentans</name>
    <dbReference type="NCBI Taxonomy" id="47848"/>
    <lineage>
        <taxon>Bacteria</taxon>
        <taxon>Bacillati</taxon>
        <taxon>Actinomycetota</taxon>
        <taxon>Actinomycetes</taxon>
        <taxon>Micrococcales</taxon>
        <taxon>Dermabacteraceae</taxon>
        <taxon>Brachybacterium</taxon>
    </lineage>
</organism>
<feature type="domain" description="Major facilitator superfamily (MFS) profile" evidence="11">
    <location>
        <begin position="32"/>
        <end position="472"/>
    </location>
</feature>
<feature type="transmembrane region" description="Helical" evidence="10">
    <location>
        <begin position="123"/>
        <end position="144"/>
    </location>
</feature>
<evidence type="ECO:0000256" key="2">
    <source>
        <dbReference type="ARBA" id="ARBA00010992"/>
    </source>
</evidence>
<dbReference type="InterPro" id="IPR020846">
    <property type="entry name" value="MFS_dom"/>
</dbReference>
<dbReference type="InterPro" id="IPR050814">
    <property type="entry name" value="Myo-inositol_Transporter"/>
</dbReference>
<comment type="caution">
    <text evidence="12">The sequence shown here is derived from an EMBL/GenBank/DDBJ whole genome shotgun (WGS) entry which is preliminary data.</text>
</comment>
<keyword evidence="3 8" id="KW-0813">Transport</keyword>
<dbReference type="PROSITE" id="PS00216">
    <property type="entry name" value="SUGAR_TRANSPORT_1"/>
    <property type="match status" value="1"/>
</dbReference>
<dbReference type="InterPro" id="IPR005828">
    <property type="entry name" value="MFS_sugar_transport-like"/>
</dbReference>
<dbReference type="PROSITE" id="PS50850">
    <property type="entry name" value="MFS"/>
    <property type="match status" value="1"/>
</dbReference>
<dbReference type="InterPro" id="IPR003663">
    <property type="entry name" value="Sugar/inositol_transpt"/>
</dbReference>
<dbReference type="InterPro" id="IPR005829">
    <property type="entry name" value="Sugar_transporter_CS"/>
</dbReference>
<comment type="subcellular location">
    <subcellularLocation>
        <location evidence="1">Cell membrane</location>
        <topology evidence="1">Multi-pass membrane protein</topology>
    </subcellularLocation>
</comment>
<dbReference type="InterPro" id="IPR036259">
    <property type="entry name" value="MFS_trans_sf"/>
</dbReference>
<feature type="region of interest" description="Disordered" evidence="9">
    <location>
        <begin position="1"/>
        <end position="20"/>
    </location>
</feature>
<evidence type="ECO:0000256" key="7">
    <source>
        <dbReference type="ARBA" id="ARBA00023136"/>
    </source>
</evidence>
<dbReference type="RefSeq" id="WP_343922053.1">
    <property type="nucleotide sequence ID" value="NZ_BAAAIR010000006.1"/>
</dbReference>
<name>A0ABW0FGZ6_9MICO</name>
<dbReference type="PANTHER" id="PTHR48020">
    <property type="entry name" value="PROTON MYO-INOSITOL COTRANSPORTER"/>
    <property type="match status" value="1"/>
</dbReference>
<sequence>MPPERSSIAPEPSTLSAPRRSERALNRRVLALAIAGALGGFLFGFDSSVVNGAVGAIEGQFDLNPAITGFAVASALLGCAVGAYFAGQLSNRWGRIPVMLLGSVLFLASSLGAGLAVGVWDLVLWRIVGGLGIGIASVTAPAYIAEIAPRQIRGRLASLQQLAITIGIFAALVSNALLAGVADGAAEQLWLGLAAWRWMFLVGVIPSVVYGVVALVIPESPRFLMLTGKEAKAREVLATIVPEDQMERELSDIRSVLKDEEIARSGSLRGSLLGLKPIVWIGIAAGMLQQCVGINAIFYYSTTLWQSVGFTESDSFTISVVTGLINIAVTFIAIGLVDRIGRRRLLMIGSIGMVVTLATLAIAFSQSVDVNGAPSLPEPWGPIALVAANLYVVFFGATWGPVLWVLLGEIFPTRLRGKAMGVATGMHWIANFIVSTTFPVVADFSLGVAYGIFTLFAVISVLFVRLMLPETNGLSLEEADTLLPATRRSERYRRRS</sequence>
<keyword evidence="6 10" id="KW-1133">Transmembrane helix</keyword>
<dbReference type="InterPro" id="IPR047984">
    <property type="entry name" value="XylE-like"/>
</dbReference>
<accession>A0ABW0FGZ6</accession>
<keyword evidence="7 10" id="KW-0472">Membrane</keyword>
<evidence type="ECO:0000256" key="3">
    <source>
        <dbReference type="ARBA" id="ARBA00022448"/>
    </source>
</evidence>
<keyword evidence="4" id="KW-1003">Cell membrane</keyword>
<dbReference type="NCBIfam" id="TIGR00879">
    <property type="entry name" value="SP"/>
    <property type="match status" value="1"/>
</dbReference>
<dbReference type="Proteomes" id="UP001595937">
    <property type="component" value="Unassembled WGS sequence"/>
</dbReference>
<dbReference type="PROSITE" id="PS00217">
    <property type="entry name" value="SUGAR_TRANSPORT_2"/>
    <property type="match status" value="1"/>
</dbReference>
<feature type="transmembrane region" description="Helical" evidence="10">
    <location>
        <begin position="156"/>
        <end position="178"/>
    </location>
</feature>
<feature type="transmembrane region" description="Helical" evidence="10">
    <location>
        <begin position="29"/>
        <end position="45"/>
    </location>
</feature>
<dbReference type="EMBL" id="JBHSLN010000022">
    <property type="protein sequence ID" value="MFC5297625.1"/>
    <property type="molecule type" value="Genomic_DNA"/>
</dbReference>
<dbReference type="PANTHER" id="PTHR48020:SF12">
    <property type="entry name" value="PROTON MYO-INOSITOL COTRANSPORTER"/>
    <property type="match status" value="1"/>
</dbReference>
<evidence type="ECO:0000313" key="13">
    <source>
        <dbReference type="Proteomes" id="UP001595937"/>
    </source>
</evidence>
<evidence type="ECO:0000256" key="10">
    <source>
        <dbReference type="SAM" id="Phobius"/>
    </source>
</evidence>
<keyword evidence="13" id="KW-1185">Reference proteome</keyword>
<feature type="transmembrane region" description="Helical" evidence="10">
    <location>
        <begin position="316"/>
        <end position="337"/>
    </location>
</feature>
<evidence type="ECO:0000256" key="5">
    <source>
        <dbReference type="ARBA" id="ARBA00022692"/>
    </source>
</evidence>
<comment type="similarity">
    <text evidence="2 8">Belongs to the major facilitator superfamily. Sugar transporter (TC 2.A.1.1) family.</text>
</comment>
<evidence type="ECO:0000256" key="9">
    <source>
        <dbReference type="SAM" id="MobiDB-lite"/>
    </source>
</evidence>
<protein>
    <submittedName>
        <fullName evidence="12">Sugar porter family MFS transporter</fullName>
    </submittedName>
</protein>
<dbReference type="SUPFAM" id="SSF103473">
    <property type="entry name" value="MFS general substrate transporter"/>
    <property type="match status" value="1"/>
</dbReference>
<evidence type="ECO:0000256" key="1">
    <source>
        <dbReference type="ARBA" id="ARBA00004651"/>
    </source>
</evidence>
<dbReference type="Gene3D" id="1.20.1250.20">
    <property type="entry name" value="MFS general substrate transporter like domains"/>
    <property type="match status" value="2"/>
</dbReference>
<feature type="transmembrane region" description="Helical" evidence="10">
    <location>
        <begin position="419"/>
        <end position="442"/>
    </location>
</feature>
<feature type="transmembrane region" description="Helical" evidence="10">
    <location>
        <begin position="278"/>
        <end position="301"/>
    </location>
</feature>
<feature type="transmembrane region" description="Helical" evidence="10">
    <location>
        <begin position="448"/>
        <end position="468"/>
    </location>
</feature>
<dbReference type="Pfam" id="PF00083">
    <property type="entry name" value="Sugar_tr"/>
    <property type="match status" value="1"/>
</dbReference>
<evidence type="ECO:0000256" key="4">
    <source>
        <dbReference type="ARBA" id="ARBA00022475"/>
    </source>
</evidence>
<keyword evidence="5 10" id="KW-0812">Transmembrane</keyword>
<evidence type="ECO:0000256" key="8">
    <source>
        <dbReference type="RuleBase" id="RU003346"/>
    </source>
</evidence>
<feature type="transmembrane region" description="Helical" evidence="10">
    <location>
        <begin position="198"/>
        <end position="217"/>
    </location>
</feature>
<gene>
    <name evidence="12" type="ORF">ACFPK8_08885</name>
</gene>
<feature type="transmembrane region" description="Helical" evidence="10">
    <location>
        <begin position="384"/>
        <end position="407"/>
    </location>
</feature>
<feature type="transmembrane region" description="Helical" evidence="10">
    <location>
        <begin position="98"/>
        <end position="117"/>
    </location>
</feature>
<feature type="transmembrane region" description="Helical" evidence="10">
    <location>
        <begin position="65"/>
        <end position="86"/>
    </location>
</feature>
<feature type="transmembrane region" description="Helical" evidence="10">
    <location>
        <begin position="344"/>
        <end position="364"/>
    </location>
</feature>
<dbReference type="PRINTS" id="PR00171">
    <property type="entry name" value="SUGRTRNSPORT"/>
</dbReference>
<proteinExistence type="inferred from homology"/>
<evidence type="ECO:0000256" key="6">
    <source>
        <dbReference type="ARBA" id="ARBA00022989"/>
    </source>
</evidence>
<dbReference type="GeneID" id="303295849"/>
<evidence type="ECO:0000313" key="12">
    <source>
        <dbReference type="EMBL" id="MFC5297625.1"/>
    </source>
</evidence>
<evidence type="ECO:0000259" key="11">
    <source>
        <dbReference type="PROSITE" id="PS50850"/>
    </source>
</evidence>
<dbReference type="CDD" id="cd17359">
    <property type="entry name" value="MFS_XylE_like"/>
    <property type="match status" value="1"/>
</dbReference>
<reference evidence="13" key="1">
    <citation type="journal article" date="2019" name="Int. J. Syst. Evol. Microbiol.">
        <title>The Global Catalogue of Microorganisms (GCM) 10K type strain sequencing project: providing services to taxonomists for standard genome sequencing and annotation.</title>
        <authorList>
            <consortium name="The Broad Institute Genomics Platform"/>
            <consortium name="The Broad Institute Genome Sequencing Center for Infectious Disease"/>
            <person name="Wu L."/>
            <person name="Ma J."/>
        </authorList>
    </citation>
    <scope>NUCLEOTIDE SEQUENCE [LARGE SCALE GENOMIC DNA]</scope>
    <source>
        <strain evidence="13">CGMCC 1.16455</strain>
    </source>
</reference>